<keyword evidence="4" id="KW-1185">Reference proteome</keyword>
<accession>A0AAD8HB45</accession>
<dbReference type="Pfam" id="PF03168">
    <property type="entry name" value="LEA_2"/>
    <property type="match status" value="1"/>
</dbReference>
<organism evidence="3 4">
    <name type="scientific">Heracleum sosnowskyi</name>
    <dbReference type="NCBI Taxonomy" id="360622"/>
    <lineage>
        <taxon>Eukaryota</taxon>
        <taxon>Viridiplantae</taxon>
        <taxon>Streptophyta</taxon>
        <taxon>Embryophyta</taxon>
        <taxon>Tracheophyta</taxon>
        <taxon>Spermatophyta</taxon>
        <taxon>Magnoliopsida</taxon>
        <taxon>eudicotyledons</taxon>
        <taxon>Gunneridae</taxon>
        <taxon>Pentapetalae</taxon>
        <taxon>asterids</taxon>
        <taxon>campanulids</taxon>
        <taxon>Apiales</taxon>
        <taxon>Apiaceae</taxon>
        <taxon>Apioideae</taxon>
        <taxon>apioid superclade</taxon>
        <taxon>Tordylieae</taxon>
        <taxon>Tordyliinae</taxon>
        <taxon>Heracleum</taxon>
    </lineage>
</organism>
<comment type="caution">
    <text evidence="3">The sequence shown here is derived from an EMBL/GenBank/DDBJ whole genome shotgun (WGS) entry which is preliminary data.</text>
</comment>
<dbReference type="SUPFAM" id="SSF117070">
    <property type="entry name" value="LEA14-like"/>
    <property type="match status" value="1"/>
</dbReference>
<dbReference type="SMART" id="SM00769">
    <property type="entry name" value="WHy"/>
    <property type="match status" value="1"/>
</dbReference>
<name>A0AAD8HB45_9APIA</name>
<dbReference type="AlphaFoldDB" id="A0AAD8HB45"/>
<dbReference type="Gene3D" id="2.60.40.1820">
    <property type="match status" value="2"/>
</dbReference>
<comment type="similarity">
    <text evidence="1">Belongs to the LEA type 2 family.</text>
</comment>
<evidence type="ECO:0000259" key="2">
    <source>
        <dbReference type="SMART" id="SM00769"/>
    </source>
</evidence>
<dbReference type="PANTHER" id="PTHR31459">
    <property type="match status" value="1"/>
</dbReference>
<dbReference type="PANTHER" id="PTHR31459:SF19">
    <property type="entry name" value="DESICCATION-RELATED PROTEIN LEA14-RELATED"/>
    <property type="match status" value="1"/>
</dbReference>
<dbReference type="EMBL" id="JAUIZM010000009">
    <property type="protein sequence ID" value="KAK1364295.1"/>
    <property type="molecule type" value="Genomic_DNA"/>
</dbReference>
<gene>
    <name evidence="3" type="ORF">POM88_039856</name>
</gene>
<dbReference type="GO" id="GO:0009269">
    <property type="term" value="P:response to desiccation"/>
    <property type="evidence" value="ECO:0007669"/>
    <property type="project" value="InterPro"/>
</dbReference>
<dbReference type="InterPro" id="IPR013990">
    <property type="entry name" value="WHy-dom"/>
</dbReference>
<dbReference type="Proteomes" id="UP001237642">
    <property type="component" value="Unassembled WGS sequence"/>
</dbReference>
<evidence type="ECO:0000313" key="4">
    <source>
        <dbReference type="Proteomes" id="UP001237642"/>
    </source>
</evidence>
<proteinExistence type="inferred from homology"/>
<evidence type="ECO:0000313" key="3">
    <source>
        <dbReference type="EMBL" id="KAK1364295.1"/>
    </source>
</evidence>
<reference evidence="3" key="2">
    <citation type="submission" date="2023-05" db="EMBL/GenBank/DDBJ databases">
        <authorList>
            <person name="Schelkunov M.I."/>
        </authorList>
    </citation>
    <scope>NUCLEOTIDE SEQUENCE</scope>
    <source>
        <strain evidence="3">Hsosn_3</strain>
        <tissue evidence="3">Leaf</tissue>
    </source>
</reference>
<dbReference type="GO" id="GO:0005829">
    <property type="term" value="C:cytosol"/>
    <property type="evidence" value="ECO:0007669"/>
    <property type="project" value="TreeGrafter"/>
</dbReference>
<sequence length="198" mass="21757">MAGLLDRSREIVTDQMEKPEAKVTHVGLKDVNLEYVTYNAKVSVTNPYTTPLPILQISYALKSANRDIASGTTSGSGGSLKGNNTTVLDVELKVQHSVLLSLAREIAADWDSDYELGVNFVLNVPIDYELVIDFVLDVPVFGNLTISILNEGKIKFPTFSDLSTLMKVRLLLLLGTSTPSCSDEKLHAIQAIIYTQRR</sequence>
<dbReference type="InterPro" id="IPR045043">
    <property type="entry name" value="Lea14-like"/>
</dbReference>
<evidence type="ECO:0000256" key="1">
    <source>
        <dbReference type="ARBA" id="ARBA00005960"/>
    </source>
</evidence>
<protein>
    <submittedName>
        <fullName evidence="3">Desiccation protectant protein Lea14-like</fullName>
    </submittedName>
</protein>
<reference evidence="3" key="1">
    <citation type="submission" date="2023-02" db="EMBL/GenBank/DDBJ databases">
        <title>Genome of toxic invasive species Heracleum sosnowskyi carries increased number of genes despite the absence of recent whole-genome duplications.</title>
        <authorList>
            <person name="Schelkunov M."/>
            <person name="Shtratnikova V."/>
            <person name="Makarenko M."/>
            <person name="Klepikova A."/>
            <person name="Omelchenko D."/>
            <person name="Novikova G."/>
            <person name="Obukhova E."/>
            <person name="Bogdanov V."/>
            <person name="Penin A."/>
            <person name="Logacheva M."/>
        </authorList>
    </citation>
    <scope>NUCLEOTIDE SEQUENCE</scope>
    <source>
        <strain evidence="3">Hsosn_3</strain>
        <tissue evidence="3">Leaf</tissue>
    </source>
</reference>
<dbReference type="InterPro" id="IPR004864">
    <property type="entry name" value="LEA_2"/>
</dbReference>
<feature type="domain" description="Water stress and hypersensitive response" evidence="2">
    <location>
        <begin position="21"/>
        <end position="139"/>
    </location>
</feature>